<dbReference type="SUPFAM" id="SSF53383">
    <property type="entry name" value="PLP-dependent transferases"/>
    <property type="match status" value="1"/>
</dbReference>
<dbReference type="PANTHER" id="PTHR42832">
    <property type="entry name" value="AMINO ACID AMINOTRANSFERASE"/>
    <property type="match status" value="1"/>
</dbReference>
<dbReference type="EC" id="2.6.1.-" evidence="4"/>
<reference evidence="7" key="1">
    <citation type="submission" date="2016-10" db="EMBL/GenBank/DDBJ databases">
        <authorList>
            <person name="Varghese N."/>
            <person name="Submissions S."/>
        </authorList>
    </citation>
    <scope>NUCLEOTIDE SEQUENCE [LARGE SCALE GENOMIC DNA]</scope>
    <source>
        <strain evidence="7">DSM 21743</strain>
    </source>
</reference>
<keyword evidence="7" id="KW-1185">Reference proteome</keyword>
<dbReference type="RefSeq" id="WP_269457989.1">
    <property type="nucleotide sequence ID" value="NZ_LT629799.1"/>
</dbReference>
<accession>A0A1H2MUD8</accession>
<dbReference type="PANTHER" id="PTHR42832:SF3">
    <property type="entry name" value="L-GLUTAMINE--4-(METHYLSULFANYL)-2-OXOBUTANOATE AMINOTRANSFERASE"/>
    <property type="match status" value="1"/>
</dbReference>
<evidence type="ECO:0000256" key="3">
    <source>
        <dbReference type="ARBA" id="ARBA00022679"/>
    </source>
</evidence>
<protein>
    <recommendedName>
        <fullName evidence="4">Aminotransferase</fullName>
        <ecNumber evidence="4">2.6.1.-</ecNumber>
    </recommendedName>
</protein>
<dbReference type="GO" id="GO:0030170">
    <property type="term" value="F:pyridoxal phosphate binding"/>
    <property type="evidence" value="ECO:0007669"/>
    <property type="project" value="InterPro"/>
</dbReference>
<dbReference type="InterPro" id="IPR015422">
    <property type="entry name" value="PyrdxlP-dep_Trfase_small"/>
</dbReference>
<name>A0A1H2MUD8_9ACTN</name>
<evidence type="ECO:0000313" key="7">
    <source>
        <dbReference type="Proteomes" id="UP000198825"/>
    </source>
</evidence>
<proteinExistence type="inferred from homology"/>
<evidence type="ECO:0000259" key="5">
    <source>
        <dbReference type="Pfam" id="PF00155"/>
    </source>
</evidence>
<dbReference type="InterPro" id="IPR004838">
    <property type="entry name" value="NHTrfase_class1_PyrdxlP-BS"/>
</dbReference>
<dbReference type="AlphaFoldDB" id="A0A1H2MUD8"/>
<dbReference type="InterPro" id="IPR019880">
    <property type="entry name" value="OxyQ"/>
</dbReference>
<evidence type="ECO:0000256" key="2">
    <source>
        <dbReference type="ARBA" id="ARBA00022576"/>
    </source>
</evidence>
<evidence type="ECO:0000256" key="1">
    <source>
        <dbReference type="ARBA" id="ARBA00001933"/>
    </source>
</evidence>
<organism evidence="6 7">
    <name type="scientific">Microlunatus sagamiharensis</name>
    <dbReference type="NCBI Taxonomy" id="546874"/>
    <lineage>
        <taxon>Bacteria</taxon>
        <taxon>Bacillati</taxon>
        <taxon>Actinomycetota</taxon>
        <taxon>Actinomycetes</taxon>
        <taxon>Propionibacteriales</taxon>
        <taxon>Propionibacteriaceae</taxon>
        <taxon>Microlunatus</taxon>
    </lineage>
</organism>
<gene>
    <name evidence="6" type="ORF">SAMN04488544_2693</name>
</gene>
<comment type="similarity">
    <text evidence="4">Belongs to the class-I pyridoxal-phosphate-dependent aminotransferase family.</text>
</comment>
<dbReference type="InterPro" id="IPR015424">
    <property type="entry name" value="PyrdxlP-dep_Trfase"/>
</dbReference>
<dbReference type="GO" id="GO:0008483">
    <property type="term" value="F:transaminase activity"/>
    <property type="evidence" value="ECO:0007669"/>
    <property type="project" value="UniProtKB-KW"/>
</dbReference>
<dbReference type="InterPro" id="IPR015421">
    <property type="entry name" value="PyrdxlP-dep_Trfase_major"/>
</dbReference>
<dbReference type="Pfam" id="PF00155">
    <property type="entry name" value="Aminotran_1_2"/>
    <property type="match status" value="1"/>
</dbReference>
<dbReference type="CDD" id="cd00609">
    <property type="entry name" value="AAT_like"/>
    <property type="match status" value="1"/>
</dbReference>
<dbReference type="NCBIfam" id="TIGR03539">
    <property type="entry name" value="DapC_actino"/>
    <property type="match status" value="1"/>
</dbReference>
<dbReference type="Gene3D" id="3.90.1150.10">
    <property type="entry name" value="Aspartate Aminotransferase, domain 1"/>
    <property type="match status" value="1"/>
</dbReference>
<feature type="domain" description="Aminotransferase class I/classII large" evidence="5">
    <location>
        <begin position="41"/>
        <end position="375"/>
    </location>
</feature>
<dbReference type="EMBL" id="LT629799">
    <property type="protein sequence ID" value="SDU96551.1"/>
    <property type="molecule type" value="Genomic_DNA"/>
</dbReference>
<comment type="cofactor">
    <cofactor evidence="1 4">
        <name>pyridoxal 5'-phosphate</name>
        <dbReference type="ChEBI" id="CHEBI:597326"/>
    </cofactor>
</comment>
<keyword evidence="2 4" id="KW-0032">Aminotransferase</keyword>
<dbReference type="PROSITE" id="PS00105">
    <property type="entry name" value="AA_TRANSFER_CLASS_1"/>
    <property type="match status" value="1"/>
</dbReference>
<sequence length="377" mass="39758">MSATTSTTSTTRRGLGAGLPDFPWDTLAGARATANAYPGGVVDLSIGTPVDPTPEVAQRALTEAADSPGYPLTSGTPALRQALADHLDRRWGAAVLPEATLPVIGSKELVAWLPTLLGLGAGDVVVYPEAAYPTYAAGVQLAGATGVACDDLTRLDAEGVRPALVWLNSPSNPTGQVLPAEVLAERVAWARAHGAIVASDECYGEFGWEADPVSVLHPSVSGDSHDGLLALFSLSKRSNLAGYRAGFVAGDPALVSELLEVRKHIGMLVPRPVQEVMVAVLADTAHVEEQRERYASRRARLRPALEAVGFTVHHSEAGLYLWATRGEGSRDTLAWLAERGILVAPGDFYGAAAEQFVRFALTATDERVDAAVERLRA</sequence>
<dbReference type="Proteomes" id="UP000198825">
    <property type="component" value="Chromosome I"/>
</dbReference>
<keyword evidence="3 4" id="KW-0808">Transferase</keyword>
<dbReference type="InterPro" id="IPR050881">
    <property type="entry name" value="LL-DAP_aminotransferase"/>
</dbReference>
<evidence type="ECO:0000256" key="4">
    <source>
        <dbReference type="RuleBase" id="RU000481"/>
    </source>
</evidence>
<dbReference type="STRING" id="546874.SAMN04488544_2693"/>
<dbReference type="Gene3D" id="3.40.640.10">
    <property type="entry name" value="Type I PLP-dependent aspartate aminotransferase-like (Major domain)"/>
    <property type="match status" value="1"/>
</dbReference>
<dbReference type="InterPro" id="IPR004839">
    <property type="entry name" value="Aminotransferase_I/II_large"/>
</dbReference>
<evidence type="ECO:0000313" key="6">
    <source>
        <dbReference type="EMBL" id="SDU96551.1"/>
    </source>
</evidence>